<protein>
    <submittedName>
        <fullName evidence="1">Uncharacterized protein</fullName>
    </submittedName>
</protein>
<comment type="caution">
    <text evidence="1">The sequence shown here is derived from an EMBL/GenBank/DDBJ whole genome shotgun (WGS) entry which is preliminary data.</text>
</comment>
<dbReference type="EMBL" id="JARJLG010000157">
    <property type="protein sequence ID" value="KAJ7735125.1"/>
    <property type="molecule type" value="Genomic_DNA"/>
</dbReference>
<dbReference type="Proteomes" id="UP001215280">
    <property type="component" value="Unassembled WGS sequence"/>
</dbReference>
<sequence length="181" mass="19974">MTKFCPTENRLNSLAVLPRSGFYSISVELCLSSISQHVLLNSPVSRVFLHKSALNTLDESDLDAIVPSKTHDDLAPDLRFPSQTTDISEGSVTDEYQTPHALSEPQKAEKLTKIQLVTWKENDPEDPRNWSSLWRRAVVTGDFEGIEGQFGVNEVVTALTVSLEVVGFGIGPLVGKLYGHH</sequence>
<evidence type="ECO:0000313" key="1">
    <source>
        <dbReference type="EMBL" id="KAJ7735125.1"/>
    </source>
</evidence>
<evidence type="ECO:0000313" key="2">
    <source>
        <dbReference type="Proteomes" id="UP001215280"/>
    </source>
</evidence>
<gene>
    <name evidence="1" type="ORF">DFH07DRAFT_967361</name>
</gene>
<name>A0AAD7MWC0_9AGAR</name>
<accession>A0AAD7MWC0</accession>
<organism evidence="1 2">
    <name type="scientific">Mycena maculata</name>
    <dbReference type="NCBI Taxonomy" id="230809"/>
    <lineage>
        <taxon>Eukaryota</taxon>
        <taxon>Fungi</taxon>
        <taxon>Dikarya</taxon>
        <taxon>Basidiomycota</taxon>
        <taxon>Agaricomycotina</taxon>
        <taxon>Agaricomycetes</taxon>
        <taxon>Agaricomycetidae</taxon>
        <taxon>Agaricales</taxon>
        <taxon>Marasmiineae</taxon>
        <taxon>Mycenaceae</taxon>
        <taxon>Mycena</taxon>
    </lineage>
</organism>
<reference evidence="1" key="1">
    <citation type="submission" date="2023-03" db="EMBL/GenBank/DDBJ databases">
        <title>Massive genome expansion in bonnet fungi (Mycena s.s.) driven by repeated elements and novel gene families across ecological guilds.</title>
        <authorList>
            <consortium name="Lawrence Berkeley National Laboratory"/>
            <person name="Harder C.B."/>
            <person name="Miyauchi S."/>
            <person name="Viragh M."/>
            <person name="Kuo A."/>
            <person name="Thoen E."/>
            <person name="Andreopoulos B."/>
            <person name="Lu D."/>
            <person name="Skrede I."/>
            <person name="Drula E."/>
            <person name="Henrissat B."/>
            <person name="Morin E."/>
            <person name="Kohler A."/>
            <person name="Barry K."/>
            <person name="LaButti K."/>
            <person name="Morin E."/>
            <person name="Salamov A."/>
            <person name="Lipzen A."/>
            <person name="Mereny Z."/>
            <person name="Hegedus B."/>
            <person name="Baldrian P."/>
            <person name="Stursova M."/>
            <person name="Weitz H."/>
            <person name="Taylor A."/>
            <person name="Grigoriev I.V."/>
            <person name="Nagy L.G."/>
            <person name="Martin F."/>
            <person name="Kauserud H."/>
        </authorList>
    </citation>
    <scope>NUCLEOTIDE SEQUENCE</scope>
    <source>
        <strain evidence="1">CBHHK188m</strain>
    </source>
</reference>
<proteinExistence type="predicted"/>
<keyword evidence="2" id="KW-1185">Reference proteome</keyword>
<dbReference type="AlphaFoldDB" id="A0AAD7MWC0"/>